<dbReference type="RefSeq" id="WP_212139801.1">
    <property type="nucleotide sequence ID" value="NZ_JAGSSW010000006.1"/>
</dbReference>
<name>A0ABS5HJ51_9BACT</name>
<dbReference type="EMBL" id="JAGSSW010000006">
    <property type="protein sequence ID" value="MBR8464286.1"/>
    <property type="molecule type" value="Genomic_DNA"/>
</dbReference>
<gene>
    <name evidence="1" type="ORF">KDD93_06890</name>
</gene>
<accession>A0ABS5HJ51</accession>
<reference evidence="1 2" key="1">
    <citation type="submission" date="2021-04" db="EMBL/GenBank/DDBJ databases">
        <title>Molecular and phenotypic characterization and identification of bacterial isolates recovered from the Anatolian ground squirrels (Spermophilus xanthoprymnus) and which have the potential to form a new species in the Campylobacter genus.</title>
        <authorList>
            <person name="Aydin F."/>
            <person name="Abay S."/>
            <person name="Kayman T."/>
            <person name="Karakaya E."/>
            <person name="Mustak H.K."/>
            <person name="Mustak I.B."/>
            <person name="Bilgin N."/>
            <person name="Duzler A."/>
            <person name="Sahin O."/>
            <person name="Guran O."/>
            <person name="Saticioglu I.B."/>
        </authorList>
    </citation>
    <scope>NUCLEOTIDE SEQUENCE [LARGE SCALE GENOMIC DNA]</scope>
    <source>
        <strain evidence="2">faydin-G24</strain>
    </source>
</reference>
<dbReference type="Pfam" id="PF09950">
    <property type="entry name" value="Major_capside"/>
    <property type="match status" value="1"/>
</dbReference>
<evidence type="ECO:0000313" key="1">
    <source>
        <dbReference type="EMBL" id="MBR8464286.1"/>
    </source>
</evidence>
<protein>
    <submittedName>
        <fullName evidence="1">DUF2184 domain-containing protein</fullName>
    </submittedName>
</protein>
<evidence type="ECO:0000313" key="2">
    <source>
        <dbReference type="Proteomes" id="UP000682951"/>
    </source>
</evidence>
<sequence>MARLTDADILNEIINTATSFNEGFKERQYPEVALAKFMSITQNGDESIDAIDYGEIEGTQDLENGLIDENTTSLETEDVYINAKKGVYLNWAKGAIYTTQGVARAKALGINLDTTKLQNLERVALLTAQKTALVGHPKVKAVEGLLTNKSVKRGERLTNTPLSSMSSMEARDFFLRMIDFGYATNGGLLIPDTVAIDAKDLMSLASKYDETITVNGMVSALTSIKQAINESTGVNINILGIPLGFATNLSAKGKNRAVVYTNSEDVVSTDWAIAPTAMPPFARSSLSYEVAIRAKFTGALIRQLDKIAYVDYEA</sequence>
<proteinExistence type="predicted"/>
<organism evidence="1 2">
    <name type="scientific">Campylobacter anatolicus</name>
    <dbReference type="NCBI Taxonomy" id="2829105"/>
    <lineage>
        <taxon>Bacteria</taxon>
        <taxon>Pseudomonadati</taxon>
        <taxon>Campylobacterota</taxon>
        <taxon>Epsilonproteobacteria</taxon>
        <taxon>Campylobacterales</taxon>
        <taxon>Campylobacteraceae</taxon>
        <taxon>Campylobacter</taxon>
    </lineage>
</organism>
<dbReference type="InterPro" id="IPR020049">
    <property type="entry name" value="Major_capsid-like"/>
</dbReference>
<keyword evidence="2" id="KW-1185">Reference proteome</keyword>
<dbReference type="PIRSF" id="PIRSF029202">
    <property type="entry name" value="UCP029202"/>
    <property type="match status" value="1"/>
</dbReference>
<comment type="caution">
    <text evidence="1">The sequence shown here is derived from an EMBL/GenBank/DDBJ whole genome shotgun (WGS) entry which is preliminary data.</text>
</comment>
<dbReference type="Proteomes" id="UP000682951">
    <property type="component" value="Unassembled WGS sequence"/>
</dbReference>